<protein>
    <submittedName>
        <fullName evidence="2">Uncharacterized protein</fullName>
    </submittedName>
</protein>
<sequence length="126" mass="14005">MTPSPPPPVPPSSPPQEGEGRKSNKRDFTGGATQSKTNTWGALHYTKWSALHHTVEGSPPHVESLLRHCVDYLLRHNAWCTPASHGGVHATLISRALYQSFISSLDTNLIIDNWVIAAVQRVLYRW</sequence>
<evidence type="ECO:0000256" key="1">
    <source>
        <dbReference type="SAM" id="MobiDB-lite"/>
    </source>
</evidence>
<feature type="non-terminal residue" evidence="2">
    <location>
        <position position="126"/>
    </location>
</feature>
<dbReference type="Proteomes" id="UP001445076">
    <property type="component" value="Unassembled WGS sequence"/>
</dbReference>
<reference evidence="2 3" key="1">
    <citation type="journal article" date="2024" name="BMC Genomics">
        <title>Genome assembly of redclaw crayfish (Cherax quadricarinatus) provides insights into its immune adaptation and hypoxia tolerance.</title>
        <authorList>
            <person name="Liu Z."/>
            <person name="Zheng J."/>
            <person name="Li H."/>
            <person name="Fang K."/>
            <person name="Wang S."/>
            <person name="He J."/>
            <person name="Zhou D."/>
            <person name="Weng S."/>
            <person name="Chi M."/>
            <person name="Gu Z."/>
            <person name="He J."/>
            <person name="Li F."/>
            <person name="Wang M."/>
        </authorList>
    </citation>
    <scope>NUCLEOTIDE SEQUENCE [LARGE SCALE GENOMIC DNA]</scope>
    <source>
        <strain evidence="2">ZL_2023a</strain>
    </source>
</reference>
<keyword evidence="3" id="KW-1185">Reference proteome</keyword>
<proteinExistence type="predicted"/>
<accession>A0AAW0XKB9</accession>
<organism evidence="2 3">
    <name type="scientific">Cherax quadricarinatus</name>
    <name type="common">Australian red claw crayfish</name>
    <dbReference type="NCBI Taxonomy" id="27406"/>
    <lineage>
        <taxon>Eukaryota</taxon>
        <taxon>Metazoa</taxon>
        <taxon>Ecdysozoa</taxon>
        <taxon>Arthropoda</taxon>
        <taxon>Crustacea</taxon>
        <taxon>Multicrustacea</taxon>
        <taxon>Malacostraca</taxon>
        <taxon>Eumalacostraca</taxon>
        <taxon>Eucarida</taxon>
        <taxon>Decapoda</taxon>
        <taxon>Pleocyemata</taxon>
        <taxon>Astacidea</taxon>
        <taxon>Parastacoidea</taxon>
        <taxon>Parastacidae</taxon>
        <taxon>Cherax</taxon>
    </lineage>
</organism>
<gene>
    <name evidence="2" type="ORF">OTU49_003059</name>
</gene>
<comment type="caution">
    <text evidence="2">The sequence shown here is derived from an EMBL/GenBank/DDBJ whole genome shotgun (WGS) entry which is preliminary data.</text>
</comment>
<evidence type="ECO:0000313" key="3">
    <source>
        <dbReference type="Proteomes" id="UP001445076"/>
    </source>
</evidence>
<feature type="compositionally biased region" description="Basic and acidic residues" evidence="1">
    <location>
        <begin position="18"/>
        <end position="28"/>
    </location>
</feature>
<name>A0AAW0XKB9_CHEQU</name>
<dbReference type="AlphaFoldDB" id="A0AAW0XKB9"/>
<feature type="compositionally biased region" description="Pro residues" evidence="1">
    <location>
        <begin position="1"/>
        <end position="14"/>
    </location>
</feature>
<dbReference type="EMBL" id="JARKIK010000034">
    <property type="protein sequence ID" value="KAK8740134.1"/>
    <property type="molecule type" value="Genomic_DNA"/>
</dbReference>
<evidence type="ECO:0000313" key="2">
    <source>
        <dbReference type="EMBL" id="KAK8740134.1"/>
    </source>
</evidence>
<feature type="region of interest" description="Disordered" evidence="1">
    <location>
        <begin position="1"/>
        <end position="38"/>
    </location>
</feature>